<protein>
    <submittedName>
        <fullName evidence="1">AAA family ATPase</fullName>
    </submittedName>
</protein>
<proteinExistence type="predicted"/>
<dbReference type="Proteomes" id="UP000634608">
    <property type="component" value="Unassembled WGS sequence"/>
</dbReference>
<feature type="non-terminal residue" evidence="1">
    <location>
        <position position="1"/>
    </location>
</feature>
<evidence type="ECO:0000313" key="1">
    <source>
        <dbReference type="EMBL" id="MBD0222593.1"/>
    </source>
</evidence>
<comment type="caution">
    <text evidence="1">The sequence shown here is derived from an EMBL/GenBank/DDBJ whole genome shotgun (WGS) entry which is preliminary data.</text>
</comment>
<accession>A0A8I0FD71</accession>
<dbReference type="InterPro" id="IPR027417">
    <property type="entry name" value="P-loop_NTPase"/>
</dbReference>
<sequence>EVNYLNSFYLDDLDKMLKQSSLSQPFGQALSTYLGASIIHDKRIDILKNHEIMGKLVCAANLPIARWPNAPDRPLVLAQQAVVAHIENSLKNQDGILGVNGPPGTGKTTLLCDVIATVITDRAKRISALSTPEAIFKQPIRLMGRRFSPIVEELVRDSSIVVSSNNNNAVKNISQELPAT</sequence>
<name>A0A8I0FD71_ACIBA</name>
<feature type="non-terminal residue" evidence="1">
    <location>
        <position position="180"/>
    </location>
</feature>
<gene>
    <name evidence="1" type="ORF">IAG11_22475</name>
</gene>
<organism evidence="1 2">
    <name type="scientific">Acinetobacter baumannii</name>
    <dbReference type="NCBI Taxonomy" id="470"/>
    <lineage>
        <taxon>Bacteria</taxon>
        <taxon>Pseudomonadati</taxon>
        <taxon>Pseudomonadota</taxon>
        <taxon>Gammaproteobacteria</taxon>
        <taxon>Moraxellales</taxon>
        <taxon>Moraxellaceae</taxon>
        <taxon>Acinetobacter</taxon>
        <taxon>Acinetobacter calcoaceticus/baumannii complex</taxon>
    </lineage>
</organism>
<dbReference type="EMBL" id="JACSVK010000580">
    <property type="protein sequence ID" value="MBD0222593.1"/>
    <property type="molecule type" value="Genomic_DNA"/>
</dbReference>
<evidence type="ECO:0000313" key="2">
    <source>
        <dbReference type="Proteomes" id="UP000634608"/>
    </source>
</evidence>
<dbReference type="SUPFAM" id="SSF52540">
    <property type="entry name" value="P-loop containing nucleoside triphosphate hydrolases"/>
    <property type="match status" value="1"/>
</dbReference>
<dbReference type="AlphaFoldDB" id="A0A8I0FD71"/>
<reference evidence="1" key="1">
    <citation type="submission" date="2020-08" db="EMBL/GenBank/DDBJ databases">
        <title>Diversity of carbapenem-resistant Acinetobacter baumannii and bacteriophage-mediated spread of the Oxa23 carbapenemase.</title>
        <authorList>
            <person name="Abouelfetouh A."/>
            <person name="Mattock J."/>
            <person name="Turner D."/>
            <person name="Li E."/>
            <person name="Evans B.A."/>
        </authorList>
    </citation>
    <scope>NUCLEOTIDE SEQUENCE</scope>
    <source>
        <strain evidence="1">A86</strain>
    </source>
</reference>
<dbReference type="Gene3D" id="3.40.50.300">
    <property type="entry name" value="P-loop containing nucleotide triphosphate hydrolases"/>
    <property type="match status" value="1"/>
</dbReference>